<reference evidence="1" key="1">
    <citation type="submission" date="2023-08" db="EMBL/GenBank/DDBJ databases">
        <authorList>
            <person name="Audoor S."/>
            <person name="Bilcke G."/>
        </authorList>
    </citation>
    <scope>NUCLEOTIDE SEQUENCE</scope>
</reference>
<proteinExistence type="predicted"/>
<keyword evidence="2" id="KW-1185">Reference proteome</keyword>
<name>A0AAD2JIC2_9STRA</name>
<dbReference type="Proteomes" id="UP001295423">
    <property type="component" value="Unassembled WGS sequence"/>
</dbReference>
<sequence>MSPSHLFFRPVESSNGCYSSTLRGRGLTALKEEGKKKSNITLLSYQNESLSVKASIENMLEWHHEHDPETIQSDDECKSRVAVARGWLEVSHALHDPIPIED</sequence>
<comment type="caution">
    <text evidence="1">The sequence shown here is derived from an EMBL/GenBank/DDBJ whole genome shotgun (WGS) entry which is preliminary data.</text>
</comment>
<gene>
    <name evidence="1" type="ORF">CYCCA115_LOCUS14338</name>
</gene>
<dbReference type="EMBL" id="CAKOGP040001836">
    <property type="protein sequence ID" value="CAJ1953735.1"/>
    <property type="molecule type" value="Genomic_DNA"/>
</dbReference>
<dbReference type="AlphaFoldDB" id="A0AAD2JIC2"/>
<evidence type="ECO:0000313" key="2">
    <source>
        <dbReference type="Proteomes" id="UP001295423"/>
    </source>
</evidence>
<evidence type="ECO:0000313" key="1">
    <source>
        <dbReference type="EMBL" id="CAJ1953735.1"/>
    </source>
</evidence>
<organism evidence="1 2">
    <name type="scientific">Cylindrotheca closterium</name>
    <dbReference type="NCBI Taxonomy" id="2856"/>
    <lineage>
        <taxon>Eukaryota</taxon>
        <taxon>Sar</taxon>
        <taxon>Stramenopiles</taxon>
        <taxon>Ochrophyta</taxon>
        <taxon>Bacillariophyta</taxon>
        <taxon>Bacillariophyceae</taxon>
        <taxon>Bacillariophycidae</taxon>
        <taxon>Bacillariales</taxon>
        <taxon>Bacillariaceae</taxon>
        <taxon>Cylindrotheca</taxon>
    </lineage>
</organism>
<accession>A0AAD2JIC2</accession>
<dbReference type="Gene3D" id="2.40.128.680">
    <property type="match status" value="1"/>
</dbReference>
<protein>
    <submittedName>
        <fullName evidence="1">Uncharacterized protein</fullName>
    </submittedName>
</protein>